<dbReference type="Pfam" id="PF02949">
    <property type="entry name" value="7tm_6"/>
    <property type="match status" value="1"/>
</dbReference>
<accession>A0A978W733</accession>
<comment type="similarity">
    <text evidence="9">Belongs to the insect chemoreceptor superfamily. Heteromeric odorant receptor channel (TC 1.A.69) family.</text>
</comment>
<keyword evidence="8 9" id="KW-0807">Transducer</keyword>
<feature type="transmembrane region" description="Helical" evidence="9">
    <location>
        <begin position="286"/>
        <end position="307"/>
    </location>
</feature>
<keyword evidence="3 9" id="KW-0812">Transmembrane</keyword>
<dbReference type="GO" id="GO:0004984">
    <property type="term" value="F:olfactory receptor activity"/>
    <property type="evidence" value="ECO:0007669"/>
    <property type="project" value="InterPro"/>
</dbReference>
<keyword evidence="6 9" id="KW-0472">Membrane</keyword>
<feature type="transmembrane region" description="Helical" evidence="9">
    <location>
        <begin position="132"/>
        <end position="159"/>
    </location>
</feature>
<proteinExistence type="evidence at transcript level"/>
<evidence type="ECO:0000256" key="2">
    <source>
        <dbReference type="ARBA" id="ARBA00022606"/>
    </source>
</evidence>
<keyword evidence="7 9" id="KW-0675">Receptor</keyword>
<sequence>MAQAKTEIPSFEEYLKQIKINMWLSGIPYDDPKTHFRFYFSLLAIITMIAAELSFFVAKYSTVNLLELTQLAPCFCMGVLSVLKLLAVLAKKEKVFELTKKLDQLYTITIANQTKTQLIQKKMIILKSLLKYFFILNAALISVYNFITLFFIAFTYIRTKEIVFYLPYAVILPFSTDRWGTWLIAYVHSISCGFICVLYYTTVDALYCVLTCHICNNFEIISNELQYLDEDSVDQIDDLLKSHQYVVQLTNYLEDIFNLPNLFNVLVGSVVICALGFNLTMGARSQLPGCALFLSSVLLQILIMSVFGENIIRESRRVGEAAFLCEWYNMDEKSKKKLLILMTRSHKQQQLTAFKFSVISYASFTKIISTSWSYFTILKTVYKPPEAAQTGYAI</sequence>
<dbReference type="AlphaFoldDB" id="A0A978W733"/>
<dbReference type="EMBL" id="MW717324">
    <property type="protein sequence ID" value="UVB79130.1"/>
    <property type="molecule type" value="mRNA"/>
</dbReference>
<dbReference type="GO" id="GO:0007165">
    <property type="term" value="P:signal transduction"/>
    <property type="evidence" value="ECO:0007669"/>
    <property type="project" value="UniProtKB-KW"/>
</dbReference>
<evidence type="ECO:0000256" key="3">
    <source>
        <dbReference type="ARBA" id="ARBA00022692"/>
    </source>
</evidence>
<dbReference type="GO" id="GO:0005886">
    <property type="term" value="C:plasma membrane"/>
    <property type="evidence" value="ECO:0007669"/>
    <property type="project" value="UniProtKB-SubCell"/>
</dbReference>
<evidence type="ECO:0000256" key="4">
    <source>
        <dbReference type="ARBA" id="ARBA00022725"/>
    </source>
</evidence>
<evidence type="ECO:0000256" key="1">
    <source>
        <dbReference type="ARBA" id="ARBA00004141"/>
    </source>
</evidence>
<reference evidence="10" key="2">
    <citation type="submission" date="2021-03" db="EMBL/GenBank/DDBJ databases">
        <authorList>
            <person name="Li z."/>
        </authorList>
    </citation>
    <scope>NUCLEOTIDE SEQUENCE</scope>
    <source>
        <strain evidence="10">ZC1996036</strain>
        <tissue evidence="10">Antennae and mouthparts</tissue>
    </source>
</reference>
<comment type="caution">
    <text evidence="9">Lacks conserved residue(s) required for the propagation of feature annotation.</text>
</comment>
<organism evidence="10">
    <name type="scientific">Heortia vitessoides</name>
    <dbReference type="NCBI Taxonomy" id="1557813"/>
    <lineage>
        <taxon>Eukaryota</taxon>
        <taxon>Metazoa</taxon>
        <taxon>Ecdysozoa</taxon>
        <taxon>Arthropoda</taxon>
        <taxon>Hexapoda</taxon>
        <taxon>Insecta</taxon>
        <taxon>Pterygota</taxon>
        <taxon>Neoptera</taxon>
        <taxon>Endopterygota</taxon>
        <taxon>Lepidoptera</taxon>
        <taxon>Glossata</taxon>
        <taxon>Ditrysia</taxon>
        <taxon>Pyraloidea</taxon>
        <taxon>Crambidae</taxon>
        <taxon>Heortia</taxon>
    </lineage>
</organism>
<feature type="transmembrane region" description="Helical" evidence="9">
    <location>
        <begin position="70"/>
        <end position="90"/>
    </location>
</feature>
<name>A0A978W733_9NEOP</name>
<keyword evidence="4 9" id="KW-0552">Olfaction</keyword>
<evidence type="ECO:0000256" key="5">
    <source>
        <dbReference type="ARBA" id="ARBA00022989"/>
    </source>
</evidence>
<evidence type="ECO:0000256" key="7">
    <source>
        <dbReference type="ARBA" id="ARBA00023170"/>
    </source>
</evidence>
<evidence type="ECO:0000256" key="8">
    <source>
        <dbReference type="ARBA" id="ARBA00023224"/>
    </source>
</evidence>
<keyword evidence="2 9" id="KW-0716">Sensory transduction</keyword>
<comment type="subcellular location">
    <subcellularLocation>
        <location evidence="9">Cell membrane</location>
        <topology evidence="9">Multi-pass membrane protein</topology>
    </subcellularLocation>
    <subcellularLocation>
        <location evidence="1">Membrane</location>
        <topology evidence="1">Multi-pass membrane protein</topology>
    </subcellularLocation>
</comment>
<feature type="transmembrane region" description="Helical" evidence="9">
    <location>
        <begin position="262"/>
        <end position="280"/>
    </location>
</feature>
<protein>
    <recommendedName>
        <fullName evidence="9">Odorant receptor</fullName>
    </recommendedName>
</protein>
<dbReference type="InterPro" id="IPR004117">
    <property type="entry name" value="7tm6_olfct_rcpt"/>
</dbReference>
<evidence type="ECO:0000313" key="10">
    <source>
        <dbReference type="EMBL" id="UVB79130.1"/>
    </source>
</evidence>
<dbReference type="GO" id="GO:0005549">
    <property type="term" value="F:odorant binding"/>
    <property type="evidence" value="ECO:0007669"/>
    <property type="project" value="InterPro"/>
</dbReference>
<dbReference type="PANTHER" id="PTHR21137:SF44">
    <property type="entry name" value="ODORANT RECEPTOR 13A-RELATED"/>
    <property type="match status" value="1"/>
</dbReference>
<feature type="transmembrane region" description="Helical" evidence="9">
    <location>
        <begin position="38"/>
        <end position="58"/>
    </location>
</feature>
<reference evidence="10" key="1">
    <citation type="journal article" date="2021" name="Zhi Wu Bao Hu">
        <title>Identification and Analysis of Chemosensory Gene of Yellow Leaf Borer.</title>
        <authorList>
            <person name="Li Z."/>
            <person name="Liu L."/>
            <person name="Yang B."/>
            <person name="Yan S."/>
            <person name="Wang G."/>
        </authorList>
    </citation>
    <scope>NUCLEOTIDE SEQUENCE</scope>
    <source>
        <strain evidence="10">ZC1996036</strain>
        <tissue evidence="10">Antennae and mouthparts</tissue>
    </source>
</reference>
<dbReference type="PANTHER" id="PTHR21137">
    <property type="entry name" value="ODORANT RECEPTOR"/>
    <property type="match status" value="1"/>
</dbReference>
<keyword evidence="5 9" id="KW-1133">Transmembrane helix</keyword>
<evidence type="ECO:0000256" key="9">
    <source>
        <dbReference type="RuleBase" id="RU351113"/>
    </source>
</evidence>
<evidence type="ECO:0000256" key="6">
    <source>
        <dbReference type="ARBA" id="ARBA00023136"/>
    </source>
</evidence>
<feature type="transmembrane region" description="Helical" evidence="9">
    <location>
        <begin position="179"/>
        <end position="200"/>
    </location>
</feature>